<keyword evidence="2" id="KW-1185">Reference proteome</keyword>
<dbReference type="EMBL" id="FOXS01000002">
    <property type="protein sequence ID" value="SFQ29365.1"/>
    <property type="molecule type" value="Genomic_DNA"/>
</dbReference>
<gene>
    <name evidence="1" type="ORF">SAMN04515668_1754</name>
</gene>
<dbReference type="Proteomes" id="UP000199029">
    <property type="component" value="Unassembled WGS sequence"/>
</dbReference>
<dbReference type="AlphaFoldDB" id="A0A1I5XBL8"/>
<evidence type="ECO:0000313" key="1">
    <source>
        <dbReference type="EMBL" id="SFQ29365.1"/>
    </source>
</evidence>
<evidence type="ECO:0000313" key="2">
    <source>
        <dbReference type="Proteomes" id="UP000199029"/>
    </source>
</evidence>
<proteinExistence type="predicted"/>
<dbReference type="OrthoDB" id="892694at2"/>
<protein>
    <recommendedName>
        <fullName evidence="3">DUF2939 domain-containing protein</fullName>
    </recommendedName>
</protein>
<reference evidence="2" key="1">
    <citation type="submission" date="2016-10" db="EMBL/GenBank/DDBJ databases">
        <authorList>
            <person name="Varghese N."/>
            <person name="Submissions S."/>
        </authorList>
    </citation>
    <scope>NUCLEOTIDE SEQUENCE [LARGE SCALE GENOMIC DNA]</scope>
    <source>
        <strain evidence="2">OR362-8,ATCC BAA-1266,JCM 13504</strain>
    </source>
</reference>
<dbReference type="RefSeq" id="WP_092671182.1">
    <property type="nucleotide sequence ID" value="NZ_FOXS01000002.1"/>
</dbReference>
<name>A0A1I5XBL8_HYMAR</name>
<evidence type="ECO:0008006" key="3">
    <source>
        <dbReference type="Google" id="ProtNLM"/>
    </source>
</evidence>
<organism evidence="1 2">
    <name type="scientific">Hymenobacter arizonensis</name>
    <name type="common">Siccationidurans arizonensis</name>
    <dbReference type="NCBI Taxonomy" id="1227077"/>
    <lineage>
        <taxon>Bacteria</taxon>
        <taxon>Pseudomonadati</taxon>
        <taxon>Bacteroidota</taxon>
        <taxon>Cytophagia</taxon>
        <taxon>Cytophagales</taxon>
        <taxon>Hymenobacteraceae</taxon>
        <taxon>Hymenobacter</taxon>
    </lineage>
</organism>
<accession>A0A1I5XBL8</accession>
<sequence>MKRLLLFVLLLALVAGGYYYYRSLKQGPQGALVAAAAAVQTHDMAAFEKYVDVSSVTGHLVDDISQQGSVLSSLVPGGSLMMGGAMRMLKPALAKAAHQEVQRYVETGSLEEAAAAAPKHVVNVSLTGLVGKVVSPDSQFKGIKYSREEGDNAFVGLEVSQPKYDTTMVVEVKLRRVGDHWQMTQITNGGELLRGVAQLEKKRLLNR</sequence>